<evidence type="ECO:0000313" key="5">
    <source>
        <dbReference type="Proteomes" id="UP001596990"/>
    </source>
</evidence>
<dbReference type="RefSeq" id="WP_386062560.1">
    <property type="nucleotide sequence ID" value="NZ_JBHTKL010000006.1"/>
</dbReference>
<dbReference type="Pfam" id="PF02826">
    <property type="entry name" value="2-Hacid_dh_C"/>
    <property type="match status" value="1"/>
</dbReference>
<name>A0ABW3L778_9BACI</name>
<comment type="caution">
    <text evidence="4">The sequence shown here is derived from an EMBL/GenBank/DDBJ whole genome shotgun (WGS) entry which is preliminary data.</text>
</comment>
<keyword evidence="5" id="KW-1185">Reference proteome</keyword>
<dbReference type="PANTHER" id="PTHR43333:SF1">
    <property type="entry name" value="D-ISOMER SPECIFIC 2-HYDROXYACID DEHYDROGENASE NAD-BINDING DOMAIN-CONTAINING PROTEIN"/>
    <property type="match status" value="1"/>
</dbReference>
<feature type="domain" description="D-isomer specific 2-hydroxyacid dehydrogenase NAD-binding" evidence="3">
    <location>
        <begin position="106"/>
        <end position="280"/>
    </location>
</feature>
<accession>A0ABW3L778</accession>
<keyword evidence="1" id="KW-0560">Oxidoreductase</keyword>
<dbReference type="InterPro" id="IPR036291">
    <property type="entry name" value="NAD(P)-bd_dom_sf"/>
</dbReference>
<dbReference type="SUPFAM" id="SSF52283">
    <property type="entry name" value="Formate/glycerate dehydrogenase catalytic domain-like"/>
    <property type="match status" value="1"/>
</dbReference>
<organism evidence="4 5">
    <name type="scientific">Thalassobacillus hwangdonensis</name>
    <dbReference type="NCBI Taxonomy" id="546108"/>
    <lineage>
        <taxon>Bacteria</taxon>
        <taxon>Bacillati</taxon>
        <taxon>Bacillota</taxon>
        <taxon>Bacilli</taxon>
        <taxon>Bacillales</taxon>
        <taxon>Bacillaceae</taxon>
        <taxon>Thalassobacillus</taxon>
    </lineage>
</organism>
<evidence type="ECO:0000259" key="3">
    <source>
        <dbReference type="Pfam" id="PF02826"/>
    </source>
</evidence>
<sequence>MLVLSAIKNVKEDIKENLLDKFGEDAEFKFCHGIDEAKDFLPEAEVFITYGEDLDDAFVKSAKKLKWIMVLSAGMDMMPFEQIDKQGILVTNSRGIHAGPMAEYAISMLLQVARQTKALIEHEEKHLWDRRVKMTEISGSTLVVVGTGAIGQEVARLAKAFKIKTIGLSKTGKMKPHFDETFPVDQLYDILPRADRVVAVLPSTPETEYLLKAEAFEQMLDDAVFLNMGRGDLVATEVILEAVRSGQIAHAVLDVFEQEPLPETSPLWDEPSITVTPHLSGISPQYMYRGFELFEKNMAVYLSGKEDFINKIDTKRGY</sequence>
<dbReference type="InterPro" id="IPR006140">
    <property type="entry name" value="D-isomer_DH_NAD-bd"/>
</dbReference>
<dbReference type="Proteomes" id="UP001596990">
    <property type="component" value="Unassembled WGS sequence"/>
</dbReference>
<evidence type="ECO:0000256" key="2">
    <source>
        <dbReference type="ARBA" id="ARBA00023027"/>
    </source>
</evidence>
<dbReference type="PANTHER" id="PTHR43333">
    <property type="entry name" value="2-HACID_DH_C DOMAIN-CONTAINING PROTEIN"/>
    <property type="match status" value="1"/>
</dbReference>
<dbReference type="Gene3D" id="3.40.50.720">
    <property type="entry name" value="NAD(P)-binding Rossmann-like Domain"/>
    <property type="match status" value="2"/>
</dbReference>
<keyword evidence="2" id="KW-0520">NAD</keyword>
<proteinExistence type="predicted"/>
<dbReference type="EMBL" id="JBHTKL010000006">
    <property type="protein sequence ID" value="MFD1020588.1"/>
    <property type="molecule type" value="Genomic_DNA"/>
</dbReference>
<dbReference type="CDD" id="cd05300">
    <property type="entry name" value="2-Hacid_dh_1"/>
    <property type="match status" value="1"/>
</dbReference>
<protein>
    <submittedName>
        <fullName evidence="4">D-2-hydroxyacid dehydrogenase</fullName>
    </submittedName>
</protein>
<evidence type="ECO:0000313" key="4">
    <source>
        <dbReference type="EMBL" id="MFD1020588.1"/>
    </source>
</evidence>
<reference evidence="5" key="1">
    <citation type="journal article" date="2019" name="Int. J. Syst. Evol. Microbiol.">
        <title>The Global Catalogue of Microorganisms (GCM) 10K type strain sequencing project: providing services to taxonomists for standard genome sequencing and annotation.</title>
        <authorList>
            <consortium name="The Broad Institute Genomics Platform"/>
            <consortium name="The Broad Institute Genome Sequencing Center for Infectious Disease"/>
            <person name="Wu L."/>
            <person name="Ma J."/>
        </authorList>
    </citation>
    <scope>NUCLEOTIDE SEQUENCE [LARGE SCALE GENOMIC DNA]</scope>
    <source>
        <strain evidence="5">CCUG 56607</strain>
    </source>
</reference>
<gene>
    <name evidence="4" type="ORF">ACFQ2J_15480</name>
</gene>
<evidence type="ECO:0000256" key="1">
    <source>
        <dbReference type="ARBA" id="ARBA00023002"/>
    </source>
</evidence>
<dbReference type="SUPFAM" id="SSF51735">
    <property type="entry name" value="NAD(P)-binding Rossmann-fold domains"/>
    <property type="match status" value="1"/>
</dbReference>